<feature type="compositionally biased region" description="Polar residues" evidence="9">
    <location>
        <begin position="785"/>
        <end position="796"/>
    </location>
</feature>
<feature type="domain" description="Integrase catalytic" evidence="12">
    <location>
        <begin position="1"/>
        <end position="151"/>
    </location>
</feature>
<protein>
    <recommendedName>
        <fullName evidence="15">Reverse transcriptase</fullName>
    </recommendedName>
</protein>
<evidence type="ECO:0000256" key="7">
    <source>
        <dbReference type="ARBA" id="ARBA00022918"/>
    </source>
</evidence>
<dbReference type="SUPFAM" id="SSF56672">
    <property type="entry name" value="DNA/RNA polymerases"/>
    <property type="match status" value="1"/>
</dbReference>
<evidence type="ECO:0000259" key="10">
    <source>
        <dbReference type="PROSITE" id="PS50158"/>
    </source>
</evidence>
<dbReference type="SUPFAM" id="SSF57756">
    <property type="entry name" value="Retrovirus zinc finger-like domains"/>
    <property type="match status" value="1"/>
</dbReference>
<dbReference type="InterPro" id="IPR001584">
    <property type="entry name" value="Integrase_cat-core"/>
</dbReference>
<dbReference type="GO" id="GO:0003964">
    <property type="term" value="F:RNA-directed DNA polymerase activity"/>
    <property type="evidence" value="ECO:0007669"/>
    <property type="project" value="UniProtKB-KW"/>
</dbReference>
<dbReference type="Pfam" id="PF19259">
    <property type="entry name" value="Ty3_capsid"/>
    <property type="match status" value="1"/>
</dbReference>
<feature type="domain" description="Reverse transcriptase" evidence="11">
    <location>
        <begin position="1032"/>
        <end position="1211"/>
    </location>
</feature>
<dbReference type="GO" id="GO:0008233">
    <property type="term" value="F:peptidase activity"/>
    <property type="evidence" value="ECO:0007669"/>
    <property type="project" value="UniProtKB-KW"/>
</dbReference>
<dbReference type="InterPro" id="IPR045358">
    <property type="entry name" value="Ty3_capsid"/>
</dbReference>
<dbReference type="SUPFAM" id="SSF53098">
    <property type="entry name" value="Ribonuclease H-like"/>
    <property type="match status" value="1"/>
</dbReference>
<dbReference type="SMART" id="SM00343">
    <property type="entry name" value="ZnF_C2HC"/>
    <property type="match status" value="2"/>
</dbReference>
<proteinExistence type="predicted"/>
<dbReference type="PROSITE" id="PS50158">
    <property type="entry name" value="ZF_CCHC"/>
    <property type="match status" value="2"/>
</dbReference>
<dbReference type="InterPro" id="IPR000477">
    <property type="entry name" value="RT_dom"/>
</dbReference>
<gene>
    <name evidence="13" type="ORF">OSB04_011951</name>
</gene>
<keyword evidence="2" id="KW-0808">Transferase</keyword>
<feature type="region of interest" description="Disordered" evidence="9">
    <location>
        <begin position="1300"/>
        <end position="1331"/>
    </location>
</feature>
<evidence type="ECO:0000256" key="4">
    <source>
        <dbReference type="ARBA" id="ARBA00022722"/>
    </source>
</evidence>
<evidence type="ECO:0000256" key="6">
    <source>
        <dbReference type="ARBA" id="ARBA00022801"/>
    </source>
</evidence>
<evidence type="ECO:0000256" key="5">
    <source>
        <dbReference type="ARBA" id="ARBA00022759"/>
    </source>
</evidence>
<evidence type="ECO:0000256" key="3">
    <source>
        <dbReference type="ARBA" id="ARBA00022695"/>
    </source>
</evidence>
<evidence type="ECO:0008006" key="15">
    <source>
        <dbReference type="Google" id="ProtNLM"/>
    </source>
</evidence>
<feature type="region of interest" description="Disordered" evidence="9">
    <location>
        <begin position="779"/>
        <end position="799"/>
    </location>
</feature>
<keyword evidence="5" id="KW-0255">Endonuclease</keyword>
<evidence type="ECO:0000259" key="11">
    <source>
        <dbReference type="PROSITE" id="PS50878"/>
    </source>
</evidence>
<dbReference type="Gene3D" id="4.10.60.10">
    <property type="entry name" value="Zinc finger, CCHC-type"/>
    <property type="match status" value="1"/>
</dbReference>
<dbReference type="Pfam" id="PF00078">
    <property type="entry name" value="RVT_1"/>
    <property type="match status" value="1"/>
</dbReference>
<dbReference type="GO" id="GO:0008270">
    <property type="term" value="F:zinc ion binding"/>
    <property type="evidence" value="ECO:0007669"/>
    <property type="project" value="UniProtKB-KW"/>
</dbReference>
<dbReference type="Gene3D" id="3.10.10.10">
    <property type="entry name" value="HIV Type 1 Reverse Transcriptase, subunit A, domain 1"/>
    <property type="match status" value="1"/>
</dbReference>
<organism evidence="13 14">
    <name type="scientific">Centaurea solstitialis</name>
    <name type="common">yellow star-thistle</name>
    <dbReference type="NCBI Taxonomy" id="347529"/>
    <lineage>
        <taxon>Eukaryota</taxon>
        <taxon>Viridiplantae</taxon>
        <taxon>Streptophyta</taxon>
        <taxon>Embryophyta</taxon>
        <taxon>Tracheophyta</taxon>
        <taxon>Spermatophyta</taxon>
        <taxon>Magnoliopsida</taxon>
        <taxon>eudicotyledons</taxon>
        <taxon>Gunneridae</taxon>
        <taxon>Pentapetalae</taxon>
        <taxon>asterids</taxon>
        <taxon>campanulids</taxon>
        <taxon>Asterales</taxon>
        <taxon>Asteraceae</taxon>
        <taxon>Carduoideae</taxon>
        <taxon>Cardueae</taxon>
        <taxon>Centaureinae</taxon>
        <taxon>Centaurea</taxon>
    </lineage>
</organism>
<keyword evidence="8" id="KW-0863">Zinc-finger</keyword>
<dbReference type="Gene3D" id="3.30.70.270">
    <property type="match status" value="2"/>
</dbReference>
<dbReference type="InterPro" id="IPR043502">
    <property type="entry name" value="DNA/RNA_pol_sf"/>
</dbReference>
<dbReference type="InterPro" id="IPR001878">
    <property type="entry name" value="Znf_CCHC"/>
</dbReference>
<dbReference type="GO" id="GO:0004519">
    <property type="term" value="F:endonuclease activity"/>
    <property type="evidence" value="ECO:0007669"/>
    <property type="project" value="UniProtKB-KW"/>
</dbReference>
<feature type="compositionally biased region" description="Polar residues" evidence="9">
    <location>
        <begin position="1322"/>
        <end position="1331"/>
    </location>
</feature>
<dbReference type="InterPro" id="IPR012337">
    <property type="entry name" value="RNaseH-like_sf"/>
</dbReference>
<dbReference type="EMBL" id="JARYMX010000003">
    <property type="protein sequence ID" value="KAJ9557337.1"/>
    <property type="molecule type" value="Genomic_DNA"/>
</dbReference>
<dbReference type="FunFam" id="3.10.10.10:FF:000007">
    <property type="entry name" value="Retrovirus-related Pol polyprotein from transposon 17.6-like Protein"/>
    <property type="match status" value="1"/>
</dbReference>
<evidence type="ECO:0000313" key="13">
    <source>
        <dbReference type="EMBL" id="KAJ9557337.1"/>
    </source>
</evidence>
<evidence type="ECO:0000256" key="8">
    <source>
        <dbReference type="PROSITE-ProRule" id="PRU00047"/>
    </source>
</evidence>
<dbReference type="InterPro" id="IPR036875">
    <property type="entry name" value="Znf_CCHC_sf"/>
</dbReference>
<dbReference type="Pfam" id="PF24626">
    <property type="entry name" value="SH3_Tf2-1"/>
    <property type="match status" value="1"/>
</dbReference>
<reference evidence="13" key="1">
    <citation type="submission" date="2023-03" db="EMBL/GenBank/DDBJ databases">
        <title>Chromosome-scale reference genome and RAD-based genetic map of yellow starthistle (Centaurea solstitialis) reveal putative structural variation and QTLs associated with invader traits.</title>
        <authorList>
            <person name="Reatini B."/>
            <person name="Cang F.A."/>
            <person name="Jiang Q."/>
            <person name="Mckibben M.T.W."/>
            <person name="Barker M.S."/>
            <person name="Rieseberg L.H."/>
            <person name="Dlugosch K.M."/>
        </authorList>
    </citation>
    <scope>NUCLEOTIDE SEQUENCE</scope>
    <source>
        <strain evidence="13">CAN-66</strain>
        <tissue evidence="13">Leaf</tissue>
    </source>
</reference>
<dbReference type="GO" id="GO:0015074">
    <property type="term" value="P:DNA integration"/>
    <property type="evidence" value="ECO:0007669"/>
    <property type="project" value="InterPro"/>
</dbReference>
<evidence type="ECO:0000256" key="1">
    <source>
        <dbReference type="ARBA" id="ARBA00022670"/>
    </source>
</evidence>
<keyword evidence="4" id="KW-0540">Nuclease</keyword>
<dbReference type="InterPro" id="IPR050951">
    <property type="entry name" value="Retrovirus_Pol_polyprotein"/>
</dbReference>
<dbReference type="InterPro" id="IPR043128">
    <property type="entry name" value="Rev_trsase/Diguanyl_cyclase"/>
</dbReference>
<keyword evidence="14" id="KW-1185">Reference proteome</keyword>
<feature type="domain" description="CCHC-type" evidence="10">
    <location>
        <begin position="765"/>
        <end position="780"/>
    </location>
</feature>
<dbReference type="CDD" id="cd00303">
    <property type="entry name" value="retropepsin_like"/>
    <property type="match status" value="1"/>
</dbReference>
<keyword evidence="6" id="KW-0378">Hydrolase</keyword>
<feature type="domain" description="CCHC-type" evidence="10">
    <location>
        <begin position="744"/>
        <end position="758"/>
    </location>
</feature>
<dbReference type="Pfam" id="PF00098">
    <property type="entry name" value="zf-CCHC"/>
    <property type="match status" value="2"/>
</dbReference>
<name>A0AA38TTJ4_9ASTR</name>
<dbReference type="InterPro" id="IPR021109">
    <property type="entry name" value="Peptidase_aspartic_dom_sf"/>
</dbReference>
<keyword evidence="8" id="KW-0479">Metal-binding</keyword>
<dbReference type="PANTHER" id="PTHR37984">
    <property type="entry name" value="PROTEIN CBG26694"/>
    <property type="match status" value="1"/>
</dbReference>
<dbReference type="PANTHER" id="PTHR37984:SF5">
    <property type="entry name" value="PROTEIN NYNRIN-LIKE"/>
    <property type="match status" value="1"/>
</dbReference>
<keyword evidence="1" id="KW-0645">Protease</keyword>
<evidence type="ECO:0000256" key="9">
    <source>
        <dbReference type="SAM" id="MobiDB-lite"/>
    </source>
</evidence>
<dbReference type="FunFam" id="3.30.70.270:FF:000026">
    <property type="entry name" value="Transposon Ty3-G Gag-Pol polyprotein"/>
    <property type="match status" value="1"/>
</dbReference>
<dbReference type="Gene3D" id="2.40.70.10">
    <property type="entry name" value="Acid Proteases"/>
    <property type="match status" value="1"/>
</dbReference>
<dbReference type="InterPro" id="IPR056924">
    <property type="entry name" value="SH3_Tf2-1"/>
</dbReference>
<feature type="region of interest" description="Disordered" evidence="9">
    <location>
        <begin position="675"/>
        <end position="728"/>
    </location>
</feature>
<keyword evidence="3" id="KW-0548">Nucleotidyltransferase</keyword>
<keyword evidence="7" id="KW-0695">RNA-directed DNA polymerase</keyword>
<sequence>MDFVTKLPKTKKGHDSIRVIVDRLTKSAHFLPIKESFSIDRLAQLYVDEIVMRHGVPISIISDRDSRFTSRFWQSLQAALGTSVDLNTAYHPQTDDQTERTIQTLEDMLRACVLEFGGSWDDHLPLVEFSYNNSYHTSIQCSPYEALYGRKCRSPLNWLEVGESRLLRPDIVQETTDKIKLVQEKLKAAGDRQKSYADNRRKPLEFQVGDKVLLKVSPWKGLIRFGRKEKLSPRFVGPFEVIERIGPVAYRLDLPIELSSIHVTFHVSNLKKCLSEETVVLPLEEIQIDEQLCAAEEPIEILDREIKQLRRSRIPIVKVRWNSRHGPEFTWEREAFMKDKYPHLFTKNPCGTVDLGTYVKNYGNSRFGAESRKRTKVCLNANHSRVDPPLFTDEYRVHVIICGTTHVGFSPTAEVVQRLHMWGFSPTVEVVRENALPMWFATTSENVMDVATIANECIIMPPRREDPELTRLVSEQVLASLPNIVSQVAAGLNTNQGADIARNRECTYKSFRSCNPKEFHGTEGAVGLLTWIEGMESVLHISKCTERNKVEYAACLLQGRALTWWNTQVQTRGREATGQISWEDFKQMLKEEFCPRKMEAELWHHEMKGSDVTTYTTRFHELAKLVPHLVTPEQNRVDRYVWGLSSVIRGNVTAADPKTLQEAVNLANRLTNNAVRSGTFPNDSVKGKRKMEESVEGKSGQRVNKDRKVARNFGIQTPTPEKGKGPQRVCDKCHQQHKGRCITCFKCNQAGHVVRDCKTGQRRACYECGSPDHYRNMCPKRNQRSDANPTPPANQGNRGGRVFVIGAEEAKQNPDMVTGTFLLNNYPASVLFGSGADKNIRQIGSHKNLREEHIIEYSNGELVRANKVVRKCTLGLSGKDFSIDLIPIKIGSLDIIVGMDWMSNHRATICCAEKIVRLALPDGGVLEEHGEKPKRDIKLVSFMKMRSHLRKECVAFMAHVIDTKAKEKRIQDIPVVREFPEVFPEELPGLPPPQQVEFHIDLIPGAGPIAKSPYRLAPSEMQELSNQLQELLDRGFIRPSSSPWGAPVLFVKKKDGSFRMCIDYMELNKITIKNRYPLPRIDDLFDQLQGATYFSKVDLRSGYHQMRVRGEDIAKTAFRTRYGHYEFLVMPFGLTNAPAVFMDLMNRVCRLYLDKFVIVFIDDILIYSQSKEDHEHHLRLILELLKAEKLYAKFSKCEFWIREVHFLGHVVNKGVHVDPAKIEAIKKWEAPRTPTEIRQFLGLAGYYRRFIANSSKIAQPLTTLTQKDKKSNWGEKQEEAFQLLKHKLCNAPILALPEGTGEAYKDASNGSDSADQPEKSDTGSSERSSEG</sequence>
<dbReference type="Proteomes" id="UP001172457">
    <property type="component" value="Chromosome 3"/>
</dbReference>
<accession>A0AA38TTJ4</accession>
<keyword evidence="8" id="KW-0862">Zinc</keyword>
<evidence type="ECO:0000259" key="12">
    <source>
        <dbReference type="PROSITE" id="PS50994"/>
    </source>
</evidence>
<dbReference type="Gene3D" id="3.30.420.10">
    <property type="entry name" value="Ribonuclease H-like superfamily/Ribonuclease H"/>
    <property type="match status" value="1"/>
</dbReference>
<dbReference type="PROSITE" id="PS50878">
    <property type="entry name" value="RT_POL"/>
    <property type="match status" value="1"/>
</dbReference>
<dbReference type="PROSITE" id="PS50994">
    <property type="entry name" value="INTEGRASE"/>
    <property type="match status" value="1"/>
</dbReference>
<dbReference type="GO" id="GO:0003676">
    <property type="term" value="F:nucleic acid binding"/>
    <property type="evidence" value="ECO:0007669"/>
    <property type="project" value="InterPro"/>
</dbReference>
<dbReference type="GO" id="GO:0006508">
    <property type="term" value="P:proteolysis"/>
    <property type="evidence" value="ECO:0007669"/>
    <property type="project" value="UniProtKB-KW"/>
</dbReference>
<dbReference type="Pfam" id="PF08284">
    <property type="entry name" value="RVP_2"/>
    <property type="match status" value="1"/>
</dbReference>
<evidence type="ECO:0000256" key="2">
    <source>
        <dbReference type="ARBA" id="ARBA00022679"/>
    </source>
</evidence>
<dbReference type="InterPro" id="IPR036397">
    <property type="entry name" value="RNaseH_sf"/>
</dbReference>
<dbReference type="CDD" id="cd01647">
    <property type="entry name" value="RT_LTR"/>
    <property type="match status" value="1"/>
</dbReference>
<comment type="caution">
    <text evidence="13">The sequence shown here is derived from an EMBL/GenBank/DDBJ whole genome shotgun (WGS) entry which is preliminary data.</text>
</comment>
<evidence type="ECO:0000313" key="14">
    <source>
        <dbReference type="Proteomes" id="UP001172457"/>
    </source>
</evidence>